<evidence type="ECO:0000313" key="2">
    <source>
        <dbReference type="Proteomes" id="UP000304953"/>
    </source>
</evidence>
<keyword evidence="2" id="KW-1185">Reference proteome</keyword>
<comment type="caution">
    <text evidence="1">The sequence shown here is derived from an EMBL/GenBank/DDBJ whole genome shotgun (WGS) entry which is preliminary data.</text>
</comment>
<reference evidence="1" key="1">
    <citation type="submission" date="2019-04" db="EMBL/GenBank/DDBJ databases">
        <title>Microbes associate with the intestines of laboratory mice.</title>
        <authorList>
            <person name="Navarre W."/>
            <person name="Wong E."/>
            <person name="Huang K."/>
            <person name="Tropini C."/>
            <person name="Ng K."/>
            <person name="Yu B."/>
        </authorList>
    </citation>
    <scope>NUCLEOTIDE SEQUENCE</scope>
    <source>
        <strain evidence="1">NM01_1-7b</strain>
    </source>
</reference>
<sequence>MIHLLIKGRTYSMKYAAKRTLCALLALVLLCGLTACGGAKAVDPETCTYDEMVEYLTAKGYISKDSSPVDMLTTEGYLTDNTDGEIPFAPFADKAQDYDGLWLMWWDAAAPSEAYTNCFQNLAMNGGTVVYMGGAAVLETAAHNGSFAIAFGDGYAQKDAVMADFQGLSGK</sequence>
<proteinExistence type="predicted"/>
<accession>A0AC61RXL2</accession>
<organism evidence="1 2">
    <name type="scientific">Petralouisia muris</name>
    <dbReference type="NCBI Taxonomy" id="3032872"/>
    <lineage>
        <taxon>Bacteria</taxon>
        <taxon>Bacillati</taxon>
        <taxon>Bacillota</taxon>
        <taxon>Clostridia</taxon>
        <taxon>Lachnospirales</taxon>
        <taxon>Lachnospiraceae</taxon>
        <taxon>Petralouisia</taxon>
    </lineage>
</organism>
<dbReference type="Proteomes" id="UP000304953">
    <property type="component" value="Unassembled WGS sequence"/>
</dbReference>
<name>A0AC61RXL2_9FIRM</name>
<protein>
    <submittedName>
        <fullName evidence="1">Uncharacterized protein</fullName>
    </submittedName>
</protein>
<gene>
    <name evidence="1" type="ORF">E5329_10230</name>
</gene>
<dbReference type="EMBL" id="SRYA01000017">
    <property type="protein sequence ID" value="TGY96392.1"/>
    <property type="molecule type" value="Genomic_DNA"/>
</dbReference>
<evidence type="ECO:0000313" key="1">
    <source>
        <dbReference type="EMBL" id="TGY96392.1"/>
    </source>
</evidence>